<protein>
    <submittedName>
        <fullName evidence="2">Uncharacterized protein</fullName>
    </submittedName>
</protein>
<accession>A0A6J5SVJ0</accession>
<organism evidence="2">
    <name type="scientific">uncultured Caudovirales phage</name>
    <dbReference type="NCBI Taxonomy" id="2100421"/>
    <lineage>
        <taxon>Viruses</taxon>
        <taxon>Duplodnaviria</taxon>
        <taxon>Heunggongvirae</taxon>
        <taxon>Uroviricota</taxon>
        <taxon>Caudoviricetes</taxon>
        <taxon>Peduoviridae</taxon>
        <taxon>Maltschvirus</taxon>
        <taxon>Maltschvirus maltsch</taxon>
    </lineage>
</organism>
<evidence type="ECO:0000313" key="2">
    <source>
        <dbReference type="EMBL" id="CAB4219269.1"/>
    </source>
</evidence>
<proteinExistence type="predicted"/>
<sequence>MGSINVTPVPSNTNVSVQDANNIQVNVSTGNKINLEVTPTPTQTIQLNRGVPGPAGPNAIGGYPINITGVTAQDVLMFGVGEWVNTPQTEIADGGNF</sequence>
<name>A0A6J5SVJ0_9CAUD</name>
<dbReference type="EMBL" id="LR797478">
    <property type="protein sequence ID" value="CAB4219269.1"/>
    <property type="molecule type" value="Genomic_DNA"/>
</dbReference>
<evidence type="ECO:0000313" key="1">
    <source>
        <dbReference type="EMBL" id="CAB4187372.1"/>
    </source>
</evidence>
<dbReference type="EMBL" id="LR797112">
    <property type="protein sequence ID" value="CAB4187372.1"/>
    <property type="molecule type" value="Genomic_DNA"/>
</dbReference>
<reference evidence="2" key="1">
    <citation type="submission" date="2020-05" db="EMBL/GenBank/DDBJ databases">
        <authorList>
            <person name="Chiriac C."/>
            <person name="Salcher M."/>
            <person name="Ghai R."/>
            <person name="Kavagutti S V."/>
        </authorList>
    </citation>
    <scope>NUCLEOTIDE SEQUENCE</scope>
</reference>
<gene>
    <name evidence="1" type="ORF">UFOVP1163_21</name>
    <name evidence="2" type="ORF">UFOVP1613_19</name>
</gene>